<reference evidence="4" key="1">
    <citation type="journal article" date="2012" name="PLoS Genet.">
        <title>Comparative analysis of the genomes of two field isolates of the rice blast fungus Magnaporthe oryzae.</title>
        <authorList>
            <person name="Xue M."/>
            <person name="Yang J."/>
            <person name="Li Z."/>
            <person name="Hu S."/>
            <person name="Yao N."/>
            <person name="Dean R.A."/>
            <person name="Zhao W."/>
            <person name="Shen M."/>
            <person name="Zhang H."/>
            <person name="Li C."/>
            <person name="Liu L."/>
            <person name="Cao L."/>
            <person name="Xu X."/>
            <person name="Xing Y."/>
            <person name="Hsiang T."/>
            <person name="Zhang Z."/>
            <person name="Xu J.R."/>
            <person name="Peng Y.L."/>
        </authorList>
    </citation>
    <scope>NUCLEOTIDE SEQUENCE</scope>
    <source>
        <strain evidence="4">Y34</strain>
    </source>
</reference>
<dbReference type="EMBL" id="JH793845">
    <property type="protein sequence ID" value="ELQ34617.1"/>
    <property type="molecule type" value="Genomic_DNA"/>
</dbReference>
<proteinExistence type="predicted"/>
<dbReference type="AlphaFoldDB" id="A0AA97NQW6"/>
<accession>A0AA97NQW6</accession>
<dbReference type="PANTHER" id="PTHR47706:SF9">
    <property type="entry name" value="NMRA-LIKE DOMAIN-CONTAINING PROTEIN-RELATED"/>
    <property type="match status" value="1"/>
</dbReference>
<keyword evidence="1" id="KW-0521">NADP</keyword>
<dbReference type="InterPro" id="IPR051609">
    <property type="entry name" value="NmrA/Isoflavone_reductase-like"/>
</dbReference>
<dbReference type="Proteomes" id="UP000011086">
    <property type="component" value="Unassembled WGS sequence"/>
</dbReference>
<evidence type="ECO:0000313" key="4">
    <source>
        <dbReference type="EMBL" id="ELQ34617.1"/>
    </source>
</evidence>
<dbReference type="Gene3D" id="3.40.50.720">
    <property type="entry name" value="NAD(P)-binding Rossmann-like Domain"/>
    <property type="match status" value="1"/>
</dbReference>
<organism evidence="4">
    <name type="scientific">Pyricularia oryzae (strain Y34)</name>
    <name type="common">Rice blast fungus</name>
    <name type="synonym">Magnaporthe oryzae</name>
    <dbReference type="NCBI Taxonomy" id="1143189"/>
    <lineage>
        <taxon>Eukaryota</taxon>
        <taxon>Fungi</taxon>
        <taxon>Dikarya</taxon>
        <taxon>Ascomycota</taxon>
        <taxon>Pezizomycotina</taxon>
        <taxon>Sordariomycetes</taxon>
        <taxon>Sordariomycetidae</taxon>
        <taxon>Magnaporthales</taxon>
        <taxon>Pyriculariaceae</taxon>
        <taxon>Pyricularia</taxon>
    </lineage>
</organism>
<dbReference type="SUPFAM" id="SSF51735">
    <property type="entry name" value="NAD(P)-binding Rossmann-fold domains"/>
    <property type="match status" value="1"/>
</dbReference>
<evidence type="ECO:0000256" key="2">
    <source>
        <dbReference type="ARBA" id="ARBA00023002"/>
    </source>
</evidence>
<keyword evidence="2" id="KW-0560">Oxidoreductase</keyword>
<dbReference type="Gene3D" id="3.90.25.10">
    <property type="entry name" value="UDP-galactose 4-epimerase, domain 1"/>
    <property type="match status" value="1"/>
</dbReference>
<protein>
    <submittedName>
        <fullName evidence="4">Isoflavone reductase family protein</fullName>
    </submittedName>
</protein>
<gene>
    <name evidence="4" type="ORF">OOU_Y34scaffold00758g4</name>
</gene>
<sequence length="332" mass="37248">MWRGEFTMSSPKVVIIGATGAHGREIIKGLLESPTKFDINTISRKASVDKPQNAALREKGVKVFGVDMLGPREELVNVLRGADAVVAPIDFDNFEEQKALVDACKEAGVKRLTPSNFAPVMPAYNVMGMRETKEATINYIKEQRVPYTIIDVAWWYQNLPFKIPSGRTDYMSEILNDDARIIGTGDVPIAFSNLRSIGTHVARILADPRTINKYVHIWDEVLTMHQVVETLEEVSGEKVERVYNTQKDMEETMAKCKAKLAADPKDQDAGMELTVTQYFYSMGVRGDSTPEVADYLGYLDSRRLYPDIKASTLREYYKTVLEGKEANPYASS</sequence>
<dbReference type="Pfam" id="PF05368">
    <property type="entry name" value="NmrA"/>
    <property type="match status" value="1"/>
</dbReference>
<feature type="domain" description="NmrA-like" evidence="3">
    <location>
        <begin position="12"/>
        <end position="261"/>
    </location>
</feature>
<dbReference type="InterPro" id="IPR008030">
    <property type="entry name" value="NmrA-like"/>
</dbReference>
<name>A0AA97NQW6_PYRO3</name>
<dbReference type="GO" id="GO:0016491">
    <property type="term" value="F:oxidoreductase activity"/>
    <property type="evidence" value="ECO:0007669"/>
    <property type="project" value="UniProtKB-KW"/>
</dbReference>
<dbReference type="PANTHER" id="PTHR47706">
    <property type="entry name" value="NMRA-LIKE FAMILY PROTEIN"/>
    <property type="match status" value="1"/>
</dbReference>
<dbReference type="InterPro" id="IPR036291">
    <property type="entry name" value="NAD(P)-bd_dom_sf"/>
</dbReference>
<evidence type="ECO:0000259" key="3">
    <source>
        <dbReference type="Pfam" id="PF05368"/>
    </source>
</evidence>
<evidence type="ECO:0000256" key="1">
    <source>
        <dbReference type="ARBA" id="ARBA00022857"/>
    </source>
</evidence>
<dbReference type="SMR" id="A0AA97NQW6"/>